<keyword evidence="4" id="KW-0067">ATP-binding</keyword>
<gene>
    <name evidence="7" type="ORF">V1479_13675</name>
</gene>
<evidence type="ECO:0000313" key="8">
    <source>
        <dbReference type="Proteomes" id="UP001559025"/>
    </source>
</evidence>
<keyword evidence="3" id="KW-0418">Kinase</keyword>
<dbReference type="SMART" id="SM00983">
    <property type="entry name" value="TPK_B1_binding"/>
    <property type="match status" value="1"/>
</dbReference>
<dbReference type="EMBL" id="JAZHFV010000004">
    <property type="protein sequence ID" value="MEX4008359.1"/>
    <property type="molecule type" value="Genomic_DNA"/>
</dbReference>
<evidence type="ECO:0000256" key="5">
    <source>
        <dbReference type="NCBIfam" id="TIGR01378"/>
    </source>
</evidence>
<dbReference type="GO" id="GO:0004788">
    <property type="term" value="F:thiamine diphosphokinase activity"/>
    <property type="evidence" value="ECO:0007669"/>
    <property type="project" value="UniProtKB-EC"/>
</dbReference>
<dbReference type="Proteomes" id="UP001559025">
    <property type="component" value="Unassembled WGS sequence"/>
</dbReference>
<dbReference type="InterPro" id="IPR036371">
    <property type="entry name" value="TPK_B1-bd_sf"/>
</dbReference>
<dbReference type="SUPFAM" id="SSF63862">
    <property type="entry name" value="Thiamin pyrophosphokinase, substrate-binding domain"/>
    <property type="match status" value="1"/>
</dbReference>
<organism evidence="7 8">
    <name type="scientific">Neoaquamicrobium sediminum</name>
    <dbReference type="NCBI Taxonomy" id="1849104"/>
    <lineage>
        <taxon>Bacteria</taxon>
        <taxon>Pseudomonadati</taxon>
        <taxon>Pseudomonadota</taxon>
        <taxon>Alphaproteobacteria</taxon>
        <taxon>Hyphomicrobiales</taxon>
        <taxon>Phyllobacteriaceae</taxon>
        <taxon>Neoaquamicrobium</taxon>
    </lineage>
</organism>
<proteinExistence type="predicted"/>
<dbReference type="Pfam" id="PF04265">
    <property type="entry name" value="TPK_B1_binding"/>
    <property type="match status" value="1"/>
</dbReference>
<evidence type="ECO:0000256" key="3">
    <source>
        <dbReference type="ARBA" id="ARBA00022777"/>
    </source>
</evidence>
<dbReference type="PANTHER" id="PTHR41299:SF1">
    <property type="entry name" value="THIAMINE PYROPHOSPHOKINASE"/>
    <property type="match status" value="1"/>
</dbReference>
<dbReference type="NCBIfam" id="TIGR01378">
    <property type="entry name" value="thi_PPkinase"/>
    <property type="match status" value="1"/>
</dbReference>
<name>A0ABV3WUK2_9HYPH</name>
<keyword evidence="2" id="KW-0547">Nucleotide-binding</keyword>
<dbReference type="SUPFAM" id="SSF63999">
    <property type="entry name" value="Thiamin pyrophosphokinase, catalytic domain"/>
    <property type="match status" value="1"/>
</dbReference>
<dbReference type="Pfam" id="PF04263">
    <property type="entry name" value="TPK_catalytic"/>
    <property type="match status" value="1"/>
</dbReference>
<dbReference type="CDD" id="cd07995">
    <property type="entry name" value="TPK"/>
    <property type="match status" value="1"/>
</dbReference>
<feature type="domain" description="Thiamin pyrophosphokinase thiamin-binding" evidence="6">
    <location>
        <begin position="134"/>
        <end position="204"/>
    </location>
</feature>
<evidence type="ECO:0000256" key="4">
    <source>
        <dbReference type="ARBA" id="ARBA00022840"/>
    </source>
</evidence>
<keyword evidence="8" id="KW-1185">Reference proteome</keyword>
<dbReference type="RefSeq" id="WP_368803377.1">
    <property type="nucleotide sequence ID" value="NZ_JAZHFV010000004.1"/>
</dbReference>
<keyword evidence="1 7" id="KW-0808">Transferase</keyword>
<sequence>MTRFAILLGGDLVATPRLAGQLEHTRVIAADSGIRHASVLGIVPELWTGDFDSVDDGLRQAHGDVPTEIFSADKDKTDGEIAIDAALARGADELILVGAFGGARADHAFLHLAAALRLSEGGTRCLLTSGQQEGTPLLPGTARSFDYENGTLFSVLPFSDLEGLTLSGAKWPLSDRSVPFGSSLTLSNEVRGDLSVTLQSGRALLIAHPVSYFRM</sequence>
<dbReference type="Gene3D" id="3.40.50.10240">
    <property type="entry name" value="Thiamin pyrophosphokinase, catalytic domain"/>
    <property type="match status" value="1"/>
</dbReference>
<dbReference type="PANTHER" id="PTHR41299">
    <property type="entry name" value="THIAMINE PYROPHOSPHOKINASE"/>
    <property type="match status" value="1"/>
</dbReference>
<comment type="caution">
    <text evidence="7">The sequence shown here is derived from an EMBL/GenBank/DDBJ whole genome shotgun (WGS) entry which is preliminary data.</text>
</comment>
<evidence type="ECO:0000256" key="1">
    <source>
        <dbReference type="ARBA" id="ARBA00022679"/>
    </source>
</evidence>
<dbReference type="InterPro" id="IPR006282">
    <property type="entry name" value="Thi_PPkinase"/>
</dbReference>
<dbReference type="InterPro" id="IPR007371">
    <property type="entry name" value="TPK_catalytic"/>
</dbReference>
<evidence type="ECO:0000259" key="6">
    <source>
        <dbReference type="SMART" id="SM00983"/>
    </source>
</evidence>
<dbReference type="InterPro" id="IPR036759">
    <property type="entry name" value="TPK_catalytic_sf"/>
</dbReference>
<evidence type="ECO:0000256" key="2">
    <source>
        <dbReference type="ARBA" id="ARBA00022741"/>
    </source>
</evidence>
<dbReference type="InterPro" id="IPR007373">
    <property type="entry name" value="Thiamin_PyroPKinase_B1-bd"/>
</dbReference>
<dbReference type="InterPro" id="IPR053149">
    <property type="entry name" value="TPK"/>
</dbReference>
<accession>A0ABV3WUK2</accession>
<protein>
    <recommendedName>
        <fullName evidence="5">Thiamine diphosphokinase</fullName>
        <ecNumber evidence="5">2.7.6.2</ecNumber>
    </recommendedName>
</protein>
<dbReference type="EC" id="2.7.6.2" evidence="5"/>
<reference evidence="7 8" key="1">
    <citation type="submission" date="2024-01" db="EMBL/GenBank/DDBJ databases">
        <title>New evidence supports the origin of RcGTA from prophage.</title>
        <authorList>
            <person name="Xu Y."/>
            <person name="Liu B."/>
            <person name="Chen F."/>
        </authorList>
    </citation>
    <scope>NUCLEOTIDE SEQUENCE [LARGE SCALE GENOMIC DNA]</scope>
    <source>
        <strain evidence="7 8">CBW1107-2</strain>
    </source>
</reference>
<evidence type="ECO:0000313" key="7">
    <source>
        <dbReference type="EMBL" id="MEX4008359.1"/>
    </source>
</evidence>